<evidence type="ECO:0000313" key="5">
    <source>
        <dbReference type="EMBL" id="ASF89602.1"/>
    </source>
</evidence>
<dbReference type="RefSeq" id="WP_000964840.1">
    <property type="nucleotide sequence ID" value="NZ_CATNPI010000038.1"/>
</dbReference>
<evidence type="ECO:0000313" key="6">
    <source>
        <dbReference type="Proteomes" id="UP000194501"/>
    </source>
</evidence>
<dbReference type="GO" id="GO:0006508">
    <property type="term" value="P:proteolysis"/>
    <property type="evidence" value="ECO:0007669"/>
    <property type="project" value="UniProtKB-KW"/>
</dbReference>
<reference evidence="5" key="2">
    <citation type="submission" date="2016-11" db="EMBL/GenBank/DDBJ databases">
        <title>Complete sequence of p1220-CTXM, a pKP048-related IncFIIK plasmid carrying blaCTX-M-14.</title>
        <authorList>
            <person name="Zhang D."/>
            <person name="Yin Z."/>
            <person name="Zhao Y."/>
            <person name="Feng J."/>
            <person name="Jiang X."/>
            <person name="Liang Q."/>
            <person name="Liang L."/>
            <person name="Zhan Z."/>
            <person name="Chen W."/>
            <person name="Wang J."/>
            <person name="Li J."/>
            <person name="Zhou D."/>
        </authorList>
    </citation>
    <scope>NUCLEOTIDE SEQUENCE</scope>
    <source>
        <strain evidence="5">1173</strain>
        <plasmid evidence="5">p1173-CTXM</plasmid>
    </source>
</reference>
<dbReference type="InterPro" id="IPR002810">
    <property type="entry name" value="NfeD-like_C"/>
</dbReference>
<keyword evidence="4" id="KW-0378">Hydrolase</keyword>
<keyword evidence="4" id="KW-0645">Protease</keyword>
<geneLocation type="plasmid" evidence="3">
    <name>p1081-CTXM</name>
</geneLocation>
<dbReference type="Gene3D" id="2.40.50.140">
    <property type="entry name" value="Nucleic acid-binding proteins"/>
    <property type="match status" value="1"/>
</dbReference>
<keyword evidence="1" id="KW-0812">Transmembrane</keyword>
<dbReference type="AlphaFoldDB" id="A0A023PZA8"/>
<feature type="transmembrane region" description="Helical" evidence="1">
    <location>
        <begin position="6"/>
        <end position="39"/>
    </location>
</feature>
<accession>A0A023PZA8</accession>
<keyword evidence="3" id="KW-0614">Plasmid</keyword>
<proteinExistence type="predicted"/>
<evidence type="ECO:0000313" key="4">
    <source>
        <dbReference type="EMBL" id="ARS09062.1"/>
    </source>
</evidence>
<dbReference type="InterPro" id="IPR012340">
    <property type="entry name" value="NA-bd_OB-fold"/>
</dbReference>
<name>A0A023PZA8_SHISO</name>
<sequence>MLWYTLFLLCIALELITGTGWLLLISLGALSSAIVGFFLPISQEANICFFASISILASIIKFFYDKKHKKLDTLLVNPGHSRFKGKEFTLSDDIVNGKGQLLIGDTFWPVETLHNENYLAGTRVIVTDMQGITLKVMTIEDKSENKE</sequence>
<dbReference type="Pfam" id="PF01957">
    <property type="entry name" value="NfeD"/>
    <property type="match status" value="1"/>
</dbReference>
<organism evidence="3">
    <name type="scientific">Shigella sonnei</name>
    <dbReference type="NCBI Taxonomy" id="624"/>
    <lineage>
        <taxon>Bacteria</taxon>
        <taxon>Pseudomonadati</taxon>
        <taxon>Pseudomonadota</taxon>
        <taxon>Gammaproteobacteria</taxon>
        <taxon>Enterobacterales</taxon>
        <taxon>Enterobacteriaceae</taxon>
        <taxon>Shigella</taxon>
    </lineage>
</organism>
<dbReference type="EMBL" id="KJ460501">
    <property type="protein sequence ID" value="AHX39558.1"/>
    <property type="molecule type" value="Genomic_DNA"/>
</dbReference>
<reference evidence="3" key="1">
    <citation type="submission" date="2014-02" db="EMBL/GenBank/DDBJ databases">
        <title>Plasmid-encoding extended-spectrum beta-lactamase CTX-M-55 in a clinical Shigella sonnei strain, China.</title>
        <authorList>
            <person name="Qu F."/>
            <person name="Ying Z."/>
            <person name="Zhang C."/>
            <person name="Chen Z."/>
            <person name="Bao C."/>
            <person name="Chen S."/>
            <person name="Cui E."/>
            <person name="Yang H."/>
            <person name="Liu C."/>
            <person name="Mao Y."/>
            <person name="Zhou D."/>
        </authorList>
    </citation>
    <scope>NUCLEOTIDE SEQUENCE</scope>
    <source>
        <strain evidence="3">#1081</strain>
        <plasmid evidence="3">p1081-CTXM</plasmid>
    </source>
</reference>
<feature type="domain" description="NfeD-like C-terminal" evidence="2">
    <location>
        <begin position="85"/>
        <end position="136"/>
    </location>
</feature>
<keyword evidence="1" id="KW-1133">Transmembrane helix</keyword>
<evidence type="ECO:0000256" key="1">
    <source>
        <dbReference type="SAM" id="Phobius"/>
    </source>
</evidence>
<dbReference type="Proteomes" id="UP000194501">
    <property type="component" value="Plasmid p75-02_2"/>
</dbReference>
<evidence type="ECO:0000259" key="2">
    <source>
        <dbReference type="Pfam" id="PF01957"/>
    </source>
</evidence>
<dbReference type="GO" id="GO:0008233">
    <property type="term" value="F:peptidase activity"/>
    <property type="evidence" value="ECO:0007669"/>
    <property type="project" value="UniProtKB-KW"/>
</dbReference>
<geneLocation type="plasmid" evidence="4 6">
    <name>p75-02_2</name>
</geneLocation>
<reference evidence="4 6" key="3">
    <citation type="submission" date="2017-02" db="EMBL/GenBank/DDBJ databases">
        <authorList>
            <person name="Svab D."/>
            <person name="Balint B."/>
            <person name="Maroti G."/>
            <person name="Vasarhelyi B."/>
            <person name="Horvath B."/>
            <person name="Toth I."/>
        </authorList>
    </citation>
    <scope>NUCLEOTIDE SEQUENCE [LARGE SCALE GENOMIC DNA]</scope>
    <source>
        <strain evidence="4">75/02</strain>
        <plasmid evidence="4 6">p75-02_2</plasmid>
    </source>
</reference>
<evidence type="ECO:0000313" key="3">
    <source>
        <dbReference type="EMBL" id="AHX39558.1"/>
    </source>
</evidence>
<dbReference type="EMBL" id="KY174331">
    <property type="protein sequence ID" value="ASF89602.1"/>
    <property type="molecule type" value="Genomic_DNA"/>
</dbReference>
<gene>
    <name evidence="3" type="primary">nfeD</name>
    <name evidence="3" type="ORF">BG81_082</name>
    <name evidence="4" type="ORF">BZ172_29090</name>
</gene>
<keyword evidence="1" id="KW-0472">Membrane</keyword>
<protein>
    <submittedName>
        <fullName evidence="3">NfeD protein</fullName>
    </submittedName>
    <submittedName>
        <fullName evidence="4 5">Serine protease</fullName>
    </submittedName>
</protein>
<feature type="transmembrane region" description="Helical" evidence="1">
    <location>
        <begin position="46"/>
        <end position="64"/>
    </location>
</feature>
<geneLocation type="plasmid" evidence="5">
    <name>p1173-CTXM</name>
</geneLocation>
<dbReference type="EMBL" id="CP019690">
    <property type="protein sequence ID" value="ARS09062.1"/>
    <property type="molecule type" value="Genomic_DNA"/>
</dbReference>